<protein>
    <recommendedName>
        <fullName evidence="4 12">4-hydroxy-tetrahydrodipicolinate synthase</fullName>
        <shortName evidence="12">HTPA synthase</shortName>
        <ecNumber evidence="4 12">4.3.3.7</ecNumber>
    </recommendedName>
</protein>
<keyword evidence="9 12" id="KW-0456">Lyase</keyword>
<dbReference type="EMBL" id="JACIIV010000001">
    <property type="protein sequence ID" value="MBB6225984.1"/>
    <property type="molecule type" value="Genomic_DNA"/>
</dbReference>
<evidence type="ECO:0000256" key="4">
    <source>
        <dbReference type="ARBA" id="ARBA00012086"/>
    </source>
</evidence>
<dbReference type="HAMAP" id="MF_00418">
    <property type="entry name" value="DapA"/>
    <property type="match status" value="1"/>
</dbReference>
<dbReference type="PRINTS" id="PR00146">
    <property type="entry name" value="DHPICSNTHASE"/>
</dbReference>
<dbReference type="SMART" id="SM01130">
    <property type="entry name" value="DHDPS"/>
    <property type="match status" value="1"/>
</dbReference>
<comment type="pathway">
    <text evidence="2 12">Amino-acid biosynthesis; L-lysine biosynthesis via DAP pathway; (S)-tetrahydrodipicolinate from L-aspartate: step 3/4.</text>
</comment>
<keyword evidence="17" id="KW-1185">Reference proteome</keyword>
<evidence type="ECO:0000256" key="12">
    <source>
        <dbReference type="HAMAP-Rule" id="MF_00418"/>
    </source>
</evidence>
<dbReference type="AlphaFoldDB" id="A0A841L0C0"/>
<comment type="subcellular location">
    <subcellularLocation>
        <location evidence="12">Cytoplasm</location>
    </subcellularLocation>
</comment>
<reference evidence="16 17" key="1">
    <citation type="submission" date="2020-08" db="EMBL/GenBank/DDBJ databases">
        <title>Genomic Encyclopedia of Type Strains, Phase IV (KMG-IV): sequencing the most valuable type-strain genomes for metagenomic binning, comparative biology and taxonomic classification.</title>
        <authorList>
            <person name="Goeker M."/>
        </authorList>
    </citation>
    <scope>NUCLEOTIDE SEQUENCE [LARGE SCALE GENOMIC DNA]</scope>
    <source>
        <strain evidence="16 17">DSM 102189</strain>
    </source>
</reference>
<dbReference type="InterPro" id="IPR020624">
    <property type="entry name" value="Schiff_base-form_aldolases_CS"/>
</dbReference>
<gene>
    <name evidence="12" type="primary">dapA</name>
    <name evidence="16" type="ORF">FHS79_000135</name>
</gene>
<evidence type="ECO:0000256" key="11">
    <source>
        <dbReference type="ARBA" id="ARBA00047836"/>
    </source>
</evidence>
<dbReference type="CDD" id="cd00950">
    <property type="entry name" value="DHDPS"/>
    <property type="match status" value="1"/>
</dbReference>
<keyword evidence="6 12" id="KW-0028">Amino-acid biosynthesis</keyword>
<sequence length="300" mass="30772">MTLDLSRLRGSLRGSMPALVTPFRDGAVDTEALDKFIEWQIAEGSRALVPVGTTGESPTLSHAEHYAVITRTVQVAAGRVPVIAGCGSNDTATARAHLAHAEAAGADAALLVVPYYNKPSQAGLVAHFTALANATTLPIILYNIPGRSVADLGTAAMAELAKLPNIVGVKDATGNLGRVSAQRAACGADFIQLSGNDDMALGFNALGGVGAISVTANVAPRLCADMQAAMLAGDYAKALAINDRLWPLHDALFSDASPGPTKYALARLGHMTGDVRLPILPPSQASRAAVDAALAHAGLV</sequence>
<dbReference type="GO" id="GO:0005829">
    <property type="term" value="C:cytosol"/>
    <property type="evidence" value="ECO:0007669"/>
    <property type="project" value="TreeGrafter"/>
</dbReference>
<comment type="caution">
    <text evidence="16">The sequence shown here is derived from an EMBL/GenBank/DDBJ whole genome shotgun (WGS) entry which is preliminary data.</text>
</comment>
<keyword evidence="10 12" id="KW-0704">Schiff base</keyword>
<feature type="site" description="Part of a proton relay during catalysis" evidence="12">
    <location>
        <position position="53"/>
    </location>
</feature>
<feature type="active site" description="Proton donor/acceptor" evidence="12 14">
    <location>
        <position position="142"/>
    </location>
</feature>
<accession>A0A841L0C0</accession>
<feature type="active site" description="Schiff-base intermediate with substrate" evidence="12 14">
    <location>
        <position position="170"/>
    </location>
</feature>
<feature type="binding site" evidence="12 15">
    <location>
        <position position="54"/>
    </location>
    <ligand>
        <name>pyruvate</name>
        <dbReference type="ChEBI" id="CHEBI:15361"/>
    </ligand>
</feature>
<dbReference type="Proteomes" id="UP000538147">
    <property type="component" value="Unassembled WGS sequence"/>
</dbReference>
<keyword evidence="5 12" id="KW-0963">Cytoplasm</keyword>
<dbReference type="RefSeq" id="WP_184193793.1">
    <property type="nucleotide sequence ID" value="NZ_JACIIV010000001.1"/>
</dbReference>
<evidence type="ECO:0000256" key="7">
    <source>
        <dbReference type="ARBA" id="ARBA00022915"/>
    </source>
</evidence>
<evidence type="ECO:0000256" key="3">
    <source>
        <dbReference type="ARBA" id="ARBA00007592"/>
    </source>
</evidence>
<dbReference type="SUPFAM" id="SSF51569">
    <property type="entry name" value="Aldolase"/>
    <property type="match status" value="1"/>
</dbReference>
<dbReference type="InterPro" id="IPR020625">
    <property type="entry name" value="Schiff_base-form_aldolases_AS"/>
</dbReference>
<dbReference type="PROSITE" id="PS00665">
    <property type="entry name" value="DHDPS_1"/>
    <property type="match status" value="1"/>
</dbReference>
<evidence type="ECO:0000256" key="5">
    <source>
        <dbReference type="ARBA" id="ARBA00022490"/>
    </source>
</evidence>
<name>A0A841L0C0_9SPHN</name>
<dbReference type="PANTHER" id="PTHR12128:SF66">
    <property type="entry name" value="4-HYDROXY-2-OXOGLUTARATE ALDOLASE, MITOCHONDRIAL"/>
    <property type="match status" value="1"/>
</dbReference>
<dbReference type="PANTHER" id="PTHR12128">
    <property type="entry name" value="DIHYDRODIPICOLINATE SYNTHASE"/>
    <property type="match status" value="1"/>
</dbReference>
<dbReference type="PROSITE" id="PS00666">
    <property type="entry name" value="DHDPS_2"/>
    <property type="match status" value="1"/>
</dbReference>
<comment type="function">
    <text evidence="1 12">Catalyzes the condensation of (S)-aspartate-beta-semialdehyde [(S)-ASA] and pyruvate to 4-hydroxy-tetrahydrodipicolinate (HTPA).</text>
</comment>
<dbReference type="UniPathway" id="UPA00034">
    <property type="reaction ID" value="UER00017"/>
</dbReference>
<comment type="caution">
    <text evidence="12">Was originally thought to be a dihydrodipicolinate synthase (DHDPS), catalyzing the condensation of (S)-aspartate-beta-semialdehyde [(S)-ASA] and pyruvate to dihydrodipicolinate (DHDP). However, it was shown in E.coli that the product of the enzymatic reaction is not dihydrodipicolinate but in fact (4S)-4-hydroxy-2,3,4,5-tetrahydro-(2S)-dipicolinic acid (HTPA), and that the consecutive dehydration reaction leading to DHDP is not spontaneous but catalyzed by DapB.</text>
</comment>
<evidence type="ECO:0000256" key="9">
    <source>
        <dbReference type="ARBA" id="ARBA00023239"/>
    </source>
</evidence>
<proteinExistence type="inferred from homology"/>
<dbReference type="EC" id="4.3.3.7" evidence="4 12"/>
<organism evidence="16 17">
    <name type="scientific">Polymorphobacter multimanifer</name>
    <dbReference type="NCBI Taxonomy" id="1070431"/>
    <lineage>
        <taxon>Bacteria</taxon>
        <taxon>Pseudomonadati</taxon>
        <taxon>Pseudomonadota</taxon>
        <taxon>Alphaproteobacteria</taxon>
        <taxon>Sphingomonadales</taxon>
        <taxon>Sphingosinicellaceae</taxon>
        <taxon>Polymorphobacter</taxon>
    </lineage>
</organism>
<keyword evidence="8 12" id="KW-0457">Lysine biosynthesis</keyword>
<dbReference type="GO" id="GO:0008840">
    <property type="term" value="F:4-hydroxy-tetrahydrodipicolinate synthase activity"/>
    <property type="evidence" value="ECO:0007669"/>
    <property type="project" value="UniProtKB-UniRule"/>
</dbReference>
<dbReference type="InterPro" id="IPR013785">
    <property type="entry name" value="Aldolase_TIM"/>
</dbReference>
<evidence type="ECO:0000256" key="13">
    <source>
        <dbReference type="PIRNR" id="PIRNR001365"/>
    </source>
</evidence>
<comment type="similarity">
    <text evidence="3 12 13">Belongs to the DapA family.</text>
</comment>
<evidence type="ECO:0000256" key="1">
    <source>
        <dbReference type="ARBA" id="ARBA00003294"/>
    </source>
</evidence>
<dbReference type="PIRSF" id="PIRSF001365">
    <property type="entry name" value="DHDPS"/>
    <property type="match status" value="1"/>
</dbReference>
<evidence type="ECO:0000256" key="15">
    <source>
        <dbReference type="PIRSR" id="PIRSR001365-2"/>
    </source>
</evidence>
<evidence type="ECO:0000256" key="6">
    <source>
        <dbReference type="ARBA" id="ARBA00022605"/>
    </source>
</evidence>
<evidence type="ECO:0000256" key="14">
    <source>
        <dbReference type="PIRSR" id="PIRSR001365-1"/>
    </source>
</evidence>
<feature type="binding site" evidence="12 15">
    <location>
        <position position="212"/>
    </location>
    <ligand>
        <name>pyruvate</name>
        <dbReference type="ChEBI" id="CHEBI:15361"/>
    </ligand>
</feature>
<evidence type="ECO:0000313" key="16">
    <source>
        <dbReference type="EMBL" id="MBB6225984.1"/>
    </source>
</evidence>
<dbReference type="GO" id="GO:0019877">
    <property type="term" value="P:diaminopimelate biosynthetic process"/>
    <property type="evidence" value="ECO:0007669"/>
    <property type="project" value="UniProtKB-UniRule"/>
</dbReference>
<dbReference type="GO" id="GO:0009089">
    <property type="term" value="P:lysine biosynthetic process via diaminopimelate"/>
    <property type="evidence" value="ECO:0007669"/>
    <property type="project" value="UniProtKB-UniRule"/>
</dbReference>
<evidence type="ECO:0000256" key="8">
    <source>
        <dbReference type="ARBA" id="ARBA00023154"/>
    </source>
</evidence>
<comment type="subunit">
    <text evidence="12">Homotetramer; dimer of dimers.</text>
</comment>
<keyword evidence="7 12" id="KW-0220">Diaminopimelate biosynthesis</keyword>
<dbReference type="InterPro" id="IPR005263">
    <property type="entry name" value="DapA"/>
</dbReference>
<dbReference type="NCBIfam" id="TIGR00674">
    <property type="entry name" value="dapA"/>
    <property type="match status" value="1"/>
</dbReference>
<dbReference type="InterPro" id="IPR002220">
    <property type="entry name" value="DapA-like"/>
</dbReference>
<evidence type="ECO:0000256" key="10">
    <source>
        <dbReference type="ARBA" id="ARBA00023270"/>
    </source>
</evidence>
<feature type="site" description="Part of a proton relay during catalysis" evidence="12">
    <location>
        <position position="116"/>
    </location>
</feature>
<dbReference type="Pfam" id="PF00701">
    <property type="entry name" value="DHDPS"/>
    <property type="match status" value="1"/>
</dbReference>
<evidence type="ECO:0000256" key="2">
    <source>
        <dbReference type="ARBA" id="ARBA00005120"/>
    </source>
</evidence>
<dbReference type="Gene3D" id="3.20.20.70">
    <property type="entry name" value="Aldolase class I"/>
    <property type="match status" value="1"/>
</dbReference>
<evidence type="ECO:0000313" key="17">
    <source>
        <dbReference type="Proteomes" id="UP000538147"/>
    </source>
</evidence>
<comment type="catalytic activity">
    <reaction evidence="11 12">
        <text>L-aspartate 4-semialdehyde + pyruvate = (2S,4S)-4-hydroxy-2,3,4,5-tetrahydrodipicolinate + H2O + H(+)</text>
        <dbReference type="Rhea" id="RHEA:34171"/>
        <dbReference type="ChEBI" id="CHEBI:15361"/>
        <dbReference type="ChEBI" id="CHEBI:15377"/>
        <dbReference type="ChEBI" id="CHEBI:15378"/>
        <dbReference type="ChEBI" id="CHEBI:67139"/>
        <dbReference type="ChEBI" id="CHEBI:537519"/>
        <dbReference type="EC" id="4.3.3.7"/>
    </reaction>
</comment>